<gene>
    <name evidence="2" type="ORF">EHS24_001595</name>
</gene>
<reference evidence="2 3" key="1">
    <citation type="submission" date="2018-11" db="EMBL/GenBank/DDBJ databases">
        <title>Genome sequence of Apiotrichum porosum DSM 27194.</title>
        <authorList>
            <person name="Aliyu H."/>
            <person name="Gorte O."/>
            <person name="Ochsenreither K."/>
        </authorList>
    </citation>
    <scope>NUCLEOTIDE SEQUENCE [LARGE SCALE GENOMIC DNA]</scope>
    <source>
        <strain evidence="2 3">DSM 27194</strain>
    </source>
</reference>
<evidence type="ECO:0000313" key="2">
    <source>
        <dbReference type="EMBL" id="RSH79543.1"/>
    </source>
</evidence>
<dbReference type="GeneID" id="39586138"/>
<dbReference type="Proteomes" id="UP000279236">
    <property type="component" value="Unassembled WGS sequence"/>
</dbReference>
<dbReference type="EMBL" id="RSCE01000010">
    <property type="protein sequence ID" value="RSH79543.1"/>
    <property type="molecule type" value="Genomic_DNA"/>
</dbReference>
<feature type="region of interest" description="Disordered" evidence="1">
    <location>
        <begin position="1"/>
        <end position="27"/>
    </location>
</feature>
<dbReference type="AlphaFoldDB" id="A0A427XL63"/>
<protein>
    <submittedName>
        <fullName evidence="2">Uncharacterized protein</fullName>
    </submittedName>
</protein>
<evidence type="ECO:0000256" key="1">
    <source>
        <dbReference type="SAM" id="MobiDB-lite"/>
    </source>
</evidence>
<keyword evidence="3" id="KW-1185">Reference proteome</keyword>
<feature type="region of interest" description="Disordered" evidence="1">
    <location>
        <begin position="176"/>
        <end position="214"/>
    </location>
</feature>
<comment type="caution">
    <text evidence="2">The sequence shown here is derived from an EMBL/GenBank/DDBJ whole genome shotgun (WGS) entry which is preliminary data.</text>
</comment>
<dbReference type="RefSeq" id="XP_028474690.1">
    <property type="nucleotide sequence ID" value="XM_028617383.1"/>
</dbReference>
<accession>A0A427XL63</accession>
<proteinExistence type="predicted"/>
<sequence>MPAATATAPLLGRKPQQPAPSPPMARTPTVASVRDYFEALPYTPPNDFPHRDNDFWRLKHASSPLRTVSEWECERVRDITIAYKEAGAVIPVGIRRQRVPLECVITLAMSALLEHYAPGLDSYQPRPSTRLLFDRAWFGKHRPQPADGAAYGYYTATGTVGMSDPSCYENLLKQAREHEKRFPPGPSPSARNALHYPPTRAAPLPHLPTPSRQR</sequence>
<organism evidence="2 3">
    <name type="scientific">Apiotrichum porosum</name>
    <dbReference type="NCBI Taxonomy" id="105984"/>
    <lineage>
        <taxon>Eukaryota</taxon>
        <taxon>Fungi</taxon>
        <taxon>Dikarya</taxon>
        <taxon>Basidiomycota</taxon>
        <taxon>Agaricomycotina</taxon>
        <taxon>Tremellomycetes</taxon>
        <taxon>Trichosporonales</taxon>
        <taxon>Trichosporonaceae</taxon>
        <taxon>Apiotrichum</taxon>
    </lineage>
</organism>
<name>A0A427XL63_9TREE</name>
<evidence type="ECO:0000313" key="3">
    <source>
        <dbReference type="Proteomes" id="UP000279236"/>
    </source>
</evidence>